<organism evidence="1 2">
    <name type="scientific">Acinetobacter chinensis</name>
    <dbReference type="NCBI Taxonomy" id="2004650"/>
    <lineage>
        <taxon>Bacteria</taxon>
        <taxon>Pseudomonadati</taxon>
        <taxon>Pseudomonadota</taxon>
        <taxon>Gammaproteobacteria</taxon>
        <taxon>Moraxellales</taxon>
        <taxon>Moraxellaceae</taxon>
        <taxon>Acinetobacter</taxon>
    </lineage>
</organism>
<dbReference type="RefSeq" id="WP_087513119.1">
    <property type="nucleotide sequence ID" value="NZ_CP032134.1"/>
</dbReference>
<dbReference type="KEGG" id="achi:CDG60_03650"/>
<dbReference type="Proteomes" id="UP000263753">
    <property type="component" value="Chromosome"/>
</dbReference>
<evidence type="ECO:0000313" key="2">
    <source>
        <dbReference type="Proteomes" id="UP000263753"/>
    </source>
</evidence>
<sequence>MTTELLSLAQKRNAVERGLRPYFNDSVLERVLRYWEVEYGNKPSFVLNRFLSEICNTDDLRLYRKEILKQVLSEISEVERQIRLNIRTDEAVPQSGINPLENKKTAGLGEVSVSENLMDAFQYFVVSIYNDVPVDDQMEFDTEIRQKVQKMGLSINMEAKLYDTEQMNFLPVRSYSRVITALYETYCEFYGPVKADRVYARRKEELKQKFMNVSLHDLL</sequence>
<accession>A0A3B7LSG1</accession>
<dbReference type="AlphaFoldDB" id="A0A3B7LSG1"/>
<gene>
    <name evidence="1" type="ORF">CDG60_03650</name>
</gene>
<protein>
    <submittedName>
        <fullName evidence="1">Uncharacterized protein</fullName>
    </submittedName>
</protein>
<proteinExistence type="predicted"/>
<dbReference type="EMBL" id="CP032134">
    <property type="protein sequence ID" value="AXY55762.1"/>
    <property type="molecule type" value="Genomic_DNA"/>
</dbReference>
<reference evidence="2" key="1">
    <citation type="submission" date="2018-09" db="EMBL/GenBank/DDBJ databases">
        <title>The complete genome of Acinetobacter sp. strain WCHAc010005.</title>
        <authorList>
            <person name="Hu Y."/>
            <person name="Long H."/>
            <person name="Feng Y."/>
            <person name="Zong Z."/>
        </authorList>
    </citation>
    <scope>NUCLEOTIDE SEQUENCE [LARGE SCALE GENOMIC DNA]</scope>
    <source>
        <strain evidence="2">WCHAc010005</strain>
    </source>
</reference>
<evidence type="ECO:0000313" key="1">
    <source>
        <dbReference type="EMBL" id="AXY55762.1"/>
    </source>
</evidence>
<name>A0A3B7LSG1_9GAMM</name>